<protein>
    <submittedName>
        <fullName evidence="7">34-kDa subunit of RNA polymerase III (C)</fullName>
    </submittedName>
</protein>
<name>A0A4R0S1D0_9APHY</name>
<feature type="compositionally biased region" description="Low complexity" evidence="6">
    <location>
        <begin position="374"/>
        <end position="387"/>
    </location>
</feature>
<evidence type="ECO:0000256" key="1">
    <source>
        <dbReference type="ARBA" id="ARBA00004123"/>
    </source>
</evidence>
<dbReference type="Gene3D" id="1.10.10.10">
    <property type="entry name" value="Winged helix-like DNA-binding domain superfamily/Winged helix DNA-binding domain"/>
    <property type="match status" value="1"/>
</dbReference>
<evidence type="ECO:0000256" key="3">
    <source>
        <dbReference type="ARBA" id="ARBA00022478"/>
    </source>
</evidence>
<reference evidence="7 8" key="1">
    <citation type="submission" date="2018-11" db="EMBL/GenBank/DDBJ databases">
        <title>Genome assembly of Steccherinum ochraceum LE-BIN_3174, the white-rot fungus of the Steccherinaceae family (The Residual Polyporoid clade, Polyporales, Basidiomycota).</title>
        <authorList>
            <person name="Fedorova T.V."/>
            <person name="Glazunova O.A."/>
            <person name="Landesman E.O."/>
            <person name="Moiseenko K.V."/>
            <person name="Psurtseva N.V."/>
            <person name="Savinova O.S."/>
            <person name="Shakhova N.V."/>
            <person name="Tyazhelova T.V."/>
            <person name="Vasina D.V."/>
        </authorList>
    </citation>
    <scope>NUCLEOTIDE SEQUENCE [LARGE SCALE GENOMIC DNA]</scope>
    <source>
        <strain evidence="7 8">LE-BIN_3174</strain>
    </source>
</reference>
<feature type="compositionally biased region" description="Basic residues" evidence="6">
    <location>
        <begin position="356"/>
        <end position="370"/>
    </location>
</feature>
<evidence type="ECO:0000313" key="7">
    <source>
        <dbReference type="EMBL" id="TCD71038.1"/>
    </source>
</evidence>
<comment type="caution">
    <text evidence="7">The sequence shown here is derived from an EMBL/GenBank/DDBJ whole genome shotgun (WGS) entry which is preliminary data.</text>
</comment>
<dbReference type="AlphaFoldDB" id="A0A4R0S1D0"/>
<dbReference type="GO" id="GO:0006383">
    <property type="term" value="P:transcription by RNA polymerase III"/>
    <property type="evidence" value="ECO:0007669"/>
    <property type="project" value="InterPro"/>
</dbReference>
<sequence length="474" mass="52665">MANIVTLEDDATARTAALNFLLSAGLLRPMKSASGKLQFRGVGKKEADVKKDLNAEENLVLSHIQASGNEGIWTKHIKAKTELHQTILDRCLKSLVQKKLVKAVSGSVQHPTRKMYMLFHLEPSVEVTGGPWYTDKELDTEFIKLLSKACLKFIRDRSFPRQSTSTDTSSTSALIPADRLLYPISNPPAYPSAAQVQTFLNKSRITETQLTVEHVEMLLNVLCIDGEVEKVPAMGAALWDSGAMDDVRESASEDERTRKRERKKSSSSTKKRKRKAASSSDEESDSEEETKAKRKRKTKKRRKEESDEDSGSGDESDVGSSSKKRKGKSDKKKRSGSESFLVEGSEDEDESSDDKKKRKRSKSKSKKRRKDLSSDSSSSSSSSSDSDSPPPHKRSRSSSRQAASSSKLPFDFDSATTHVYRAVHTEKLAFSFGWSQAPCLRCPTFEFCAPGGPVNPGECVYYGEWVVRKEVEDV</sequence>
<dbReference type="STRING" id="92696.A0A4R0S1D0"/>
<evidence type="ECO:0000313" key="8">
    <source>
        <dbReference type="Proteomes" id="UP000292702"/>
    </source>
</evidence>
<dbReference type="InterPro" id="IPR016049">
    <property type="entry name" value="RNA_pol_Rpc34-like"/>
</dbReference>
<evidence type="ECO:0000256" key="4">
    <source>
        <dbReference type="ARBA" id="ARBA00023163"/>
    </source>
</evidence>
<dbReference type="SUPFAM" id="SSF46785">
    <property type="entry name" value="Winged helix' DNA-binding domain"/>
    <property type="match status" value="1"/>
</dbReference>
<dbReference type="EMBL" id="RWJN01000011">
    <property type="protein sequence ID" value="TCD71038.1"/>
    <property type="molecule type" value="Genomic_DNA"/>
</dbReference>
<dbReference type="InterPro" id="IPR036390">
    <property type="entry name" value="WH_DNA-bd_sf"/>
</dbReference>
<comment type="similarity">
    <text evidence="2">Belongs to the eukaryotic RPC34/RPC39 RNA polymerase subunit family.</text>
</comment>
<dbReference type="GO" id="GO:0005654">
    <property type="term" value="C:nucleoplasm"/>
    <property type="evidence" value="ECO:0007669"/>
    <property type="project" value="UniProtKB-ARBA"/>
</dbReference>
<dbReference type="GO" id="GO:0005666">
    <property type="term" value="C:RNA polymerase III complex"/>
    <property type="evidence" value="ECO:0007669"/>
    <property type="project" value="InterPro"/>
</dbReference>
<feature type="compositionally biased region" description="Basic and acidic residues" evidence="6">
    <location>
        <begin position="245"/>
        <end position="258"/>
    </location>
</feature>
<feature type="compositionally biased region" description="Basic residues" evidence="6">
    <location>
        <begin position="322"/>
        <end position="334"/>
    </location>
</feature>
<evidence type="ECO:0000256" key="5">
    <source>
        <dbReference type="ARBA" id="ARBA00023242"/>
    </source>
</evidence>
<keyword evidence="3" id="KW-0240">DNA-directed RNA polymerase</keyword>
<keyword evidence="4" id="KW-0804">Transcription</keyword>
<dbReference type="GO" id="GO:0005737">
    <property type="term" value="C:cytoplasm"/>
    <property type="evidence" value="ECO:0007669"/>
    <property type="project" value="UniProtKB-ARBA"/>
</dbReference>
<accession>A0A4R0S1D0</accession>
<organism evidence="7 8">
    <name type="scientific">Steccherinum ochraceum</name>
    <dbReference type="NCBI Taxonomy" id="92696"/>
    <lineage>
        <taxon>Eukaryota</taxon>
        <taxon>Fungi</taxon>
        <taxon>Dikarya</taxon>
        <taxon>Basidiomycota</taxon>
        <taxon>Agaricomycotina</taxon>
        <taxon>Agaricomycetes</taxon>
        <taxon>Polyporales</taxon>
        <taxon>Steccherinaceae</taxon>
        <taxon>Steccherinum</taxon>
    </lineage>
</organism>
<keyword evidence="8" id="KW-1185">Reference proteome</keyword>
<dbReference type="OrthoDB" id="613763at2759"/>
<feature type="region of interest" description="Disordered" evidence="6">
    <location>
        <begin position="245"/>
        <end position="408"/>
    </location>
</feature>
<proteinExistence type="inferred from homology"/>
<dbReference type="FunFam" id="1.10.10.10:FF:000116">
    <property type="entry name" value="DNA-directed RNA polymerase III subunit RPC6"/>
    <property type="match status" value="1"/>
</dbReference>
<keyword evidence="5" id="KW-0539">Nucleus</keyword>
<comment type="subcellular location">
    <subcellularLocation>
        <location evidence="1">Nucleus</location>
    </subcellularLocation>
</comment>
<dbReference type="Proteomes" id="UP000292702">
    <property type="component" value="Unassembled WGS sequence"/>
</dbReference>
<dbReference type="InterPro" id="IPR036388">
    <property type="entry name" value="WH-like_DNA-bd_sf"/>
</dbReference>
<gene>
    <name evidence="7" type="primary">RPC34</name>
    <name evidence="7" type="ORF">EIP91_000537</name>
</gene>
<dbReference type="Pfam" id="PF05158">
    <property type="entry name" value="RNA_pol_Rpc34"/>
    <property type="match status" value="1"/>
</dbReference>
<dbReference type="InterPro" id="IPR007832">
    <property type="entry name" value="RNA_pol_Rpc34"/>
</dbReference>
<dbReference type="PANTHER" id="PTHR12780">
    <property type="entry name" value="RNA POLYMERASE III DNA DIRECTED , 39KD SUBUNIT-RELATED"/>
    <property type="match status" value="1"/>
</dbReference>
<evidence type="ECO:0000256" key="2">
    <source>
        <dbReference type="ARBA" id="ARBA00011038"/>
    </source>
</evidence>
<feature type="compositionally biased region" description="Basic residues" evidence="6">
    <location>
        <begin position="292"/>
        <end position="302"/>
    </location>
</feature>
<evidence type="ECO:0000256" key="6">
    <source>
        <dbReference type="SAM" id="MobiDB-lite"/>
    </source>
</evidence>
<feature type="compositionally biased region" description="Acidic residues" evidence="6">
    <location>
        <begin position="306"/>
        <end position="317"/>
    </location>
</feature>
<feature type="compositionally biased region" description="Basic residues" evidence="6">
    <location>
        <begin position="259"/>
        <end position="276"/>
    </location>
</feature>